<evidence type="ECO:0000313" key="1">
    <source>
        <dbReference type="EMBL" id="AVF38110.1"/>
    </source>
</evidence>
<dbReference type="EMBL" id="CP019064">
    <property type="protein sequence ID" value="AVF38110.1"/>
    <property type="molecule type" value="Genomic_DNA"/>
</dbReference>
<geneLocation type="plasmid" evidence="1 2">
    <name>unnamed2</name>
</geneLocation>
<dbReference type="RefSeq" id="WP_104925436.1">
    <property type="nucleotide sequence ID" value="NZ_CP019064.1"/>
</dbReference>
<sequence length="1118" mass="127529">MIENTQIHHGRGDNVWGSKLECNIENIYITSSTVIPENLREPIQTILNLLSNRSIPEAREKIQFISSIANLSEDVRSLLHLINVRCSIIENANHHVDLGILYKIIRSTEDLMIKDLAISLALRASLRQEGEEEARNRLEGFTVSGNNTQAVKYELFTEKHDLLTLAKNNKYQFSEEELVGLVAGLMRVECSTEARNIAEYLKKTYANNNSTVIFLYTQALSLNPLLSNTDYWLLSQESKNEVECLINNIVSFMATYHGNDIRMFNIIVPIYIFTKEQSNDLRKLCLENLDLLKIIYPDFAAELKSLFFDEPFNENNKMAVVRRCKSDEEYRLNFVDEISSKTNVETSDFLMAKDVLTPDELSNWVLKGVEIIGSQNILENNFSKLCVKLSINGNGSESVREILKFLSEFDGDFEGKLSSMFILKVASMLCATDLPEDACDIMAKYIGRRENLWCSPLIEQYLINLYSCGRYLDFHNAEKNIIDTDKPTFVFCQLMESYLYHSMPERAEEVIARVKDTSDLQFIVLKLMTFDSLRKNLEAENVINTFDFSVIISHSPTVFNFLCILAKLNRYDLIELISVNLFLISPEKNAKFVSDVGNHLMIGPEREKHVLSSSLDDCLCGVQYIDSGSTFTKLILNNQPNQNLYFLSNISLIGKALLSAEVGVQVMVGNKLITLQEKLPPYVAVYRMASAIRHESNDGSDAFQIIHLPRDPDKMVEAIKNFFPISNETSMMDFQESIFLSIQACYLEKNDSVKSALQLLTHKRTKYIGFINEGELLSGGVSSDIVTVVYLCLTSLSQHFVNQGVTINLIEEDINSLRKWLDDIDNKSYMSMNVRPGGELSITTSETLELVFKTFIKNLKRLLPSITPLTLQITNSTNEFRIISKMTGPVYMKSLYALKSSNLPFFTIDTQVANYLKYRSGNILSNTFSILLDAANNIEYSYREEAVLLHSISELPYILPPNDFISLCRSKDDMHGIYISSLINKYVKNFNEEIEINFFMASVFNSYLKKVSYTHWFSDSDILLGNTYECNPFGYNIDKVFNACCNAVLERNRNRLREDQFATFILILTIINGSGRITDFICHLATRYATGHFMNIKRINSILPALADEFNKKFLKNT</sequence>
<accession>A0A2L1UYV3</accession>
<dbReference type="AlphaFoldDB" id="A0A2L1UYV3"/>
<gene>
    <name evidence="1" type="ORF">BV494_24765</name>
</gene>
<name>A0A2L1UYV3_9GAMM</name>
<reference evidence="2" key="1">
    <citation type="submission" date="2017-01" db="EMBL/GenBank/DDBJ databases">
        <title>Genome sequence of Rouxiella sp. ERMR1:05.</title>
        <authorList>
            <person name="Kumar R."/>
            <person name="Singh D."/>
            <person name="Kumar S."/>
        </authorList>
    </citation>
    <scope>NUCLEOTIDE SEQUENCE [LARGE SCALE GENOMIC DNA]</scope>
    <source>
        <strain evidence="2">ERMR1:05</strain>
        <plasmid evidence="2">unnamed2</plasmid>
    </source>
</reference>
<organism evidence="1 2">
    <name type="scientific">Rahnella sikkimica</name>
    <dbReference type="NCBI Taxonomy" id="1805933"/>
    <lineage>
        <taxon>Bacteria</taxon>
        <taxon>Pseudomonadati</taxon>
        <taxon>Pseudomonadota</taxon>
        <taxon>Gammaproteobacteria</taxon>
        <taxon>Enterobacterales</taxon>
        <taxon>Yersiniaceae</taxon>
        <taxon>Rahnella</taxon>
    </lineage>
</organism>
<keyword evidence="2" id="KW-1185">Reference proteome</keyword>
<proteinExistence type="predicted"/>
<evidence type="ECO:0000313" key="2">
    <source>
        <dbReference type="Proteomes" id="UP000239197"/>
    </source>
</evidence>
<keyword evidence="1" id="KW-0614">Plasmid</keyword>
<dbReference type="OrthoDB" id="6638315at2"/>
<protein>
    <submittedName>
        <fullName evidence="1">Uncharacterized protein</fullName>
    </submittedName>
</protein>
<dbReference type="Proteomes" id="UP000239197">
    <property type="component" value="Plasmid unnamed2"/>
</dbReference>
<dbReference type="KEGG" id="rox:BV494_24765"/>